<keyword evidence="4" id="KW-1185">Reference proteome</keyword>
<dbReference type="GeneTree" id="ENSGT01010000230325"/>
<dbReference type="PANTHER" id="PTHR35976">
    <property type="entry name" value="IQ DOMAIN-CONTAINING PROTEIN J"/>
    <property type="match status" value="1"/>
</dbReference>
<dbReference type="PANTHER" id="PTHR35976:SF1">
    <property type="entry name" value="IQ DOMAIN-CONTAINING PROTEIN J"/>
    <property type="match status" value="1"/>
</dbReference>
<proteinExistence type="predicted"/>
<feature type="compositionally biased region" description="Low complexity" evidence="1">
    <location>
        <begin position="58"/>
        <end position="68"/>
    </location>
</feature>
<dbReference type="Pfam" id="PF15157">
    <property type="entry name" value="IQCJ-SCHIP1"/>
    <property type="match status" value="1"/>
</dbReference>
<reference evidence="3" key="1">
    <citation type="submission" date="2025-08" db="UniProtKB">
        <authorList>
            <consortium name="Ensembl"/>
        </authorList>
    </citation>
    <scope>IDENTIFICATION</scope>
</reference>
<protein>
    <recommendedName>
        <fullName evidence="2">Fusion protein IQCJ-SCHIP1 N-terminal domain-containing protein</fullName>
    </recommendedName>
</protein>
<evidence type="ECO:0000313" key="3">
    <source>
        <dbReference type="Ensembl" id="ENSLLEP00000025079.1"/>
    </source>
</evidence>
<name>A0A8C5PMI6_9ANUR</name>
<feature type="domain" description="Fusion protein IQCJ-SCHIP1 N-terminal" evidence="2">
    <location>
        <begin position="34"/>
        <end position="83"/>
    </location>
</feature>
<feature type="region of interest" description="Disordered" evidence="1">
    <location>
        <begin position="49"/>
        <end position="68"/>
    </location>
</feature>
<dbReference type="InterPro" id="IPR053113">
    <property type="entry name" value="IQ_domain_protein"/>
</dbReference>
<dbReference type="Ensembl" id="ENSLLET00000026038.1">
    <property type="protein sequence ID" value="ENSLLEP00000025079.1"/>
    <property type="gene ID" value="ENSLLEG00000015934.1"/>
</dbReference>
<dbReference type="AlphaFoldDB" id="A0A8C5PMI6"/>
<dbReference type="InterPro" id="IPR029362">
    <property type="entry name" value="IQCJ-SCHIP1_N"/>
</dbReference>
<evidence type="ECO:0000313" key="4">
    <source>
        <dbReference type="Proteomes" id="UP000694569"/>
    </source>
</evidence>
<dbReference type="OrthoDB" id="8932997at2759"/>
<organism evidence="3 4">
    <name type="scientific">Leptobrachium leishanense</name>
    <name type="common">Leishan spiny toad</name>
    <dbReference type="NCBI Taxonomy" id="445787"/>
    <lineage>
        <taxon>Eukaryota</taxon>
        <taxon>Metazoa</taxon>
        <taxon>Chordata</taxon>
        <taxon>Craniata</taxon>
        <taxon>Vertebrata</taxon>
        <taxon>Euteleostomi</taxon>
        <taxon>Amphibia</taxon>
        <taxon>Batrachia</taxon>
        <taxon>Anura</taxon>
        <taxon>Pelobatoidea</taxon>
        <taxon>Megophryidae</taxon>
        <taxon>Leptobrachium</taxon>
    </lineage>
</organism>
<sequence>IRIGNYLTSAHNNIHYIAKSIHSPALTRIWMGDIQRAWRDYLQRQDALHSNPVEKRSPSPSSFSSDKLSSSISMNTVSDGSTPVSTVITLVHFFFLWLEINIALYYDKIYQCELAALNCWRTNVTIIGMHRVCVPAHPNVG</sequence>
<dbReference type="Proteomes" id="UP000694569">
    <property type="component" value="Unplaced"/>
</dbReference>
<reference evidence="3" key="2">
    <citation type="submission" date="2025-09" db="UniProtKB">
        <authorList>
            <consortium name="Ensembl"/>
        </authorList>
    </citation>
    <scope>IDENTIFICATION</scope>
</reference>
<evidence type="ECO:0000256" key="1">
    <source>
        <dbReference type="SAM" id="MobiDB-lite"/>
    </source>
</evidence>
<accession>A0A8C5PMI6</accession>
<evidence type="ECO:0000259" key="2">
    <source>
        <dbReference type="Pfam" id="PF15157"/>
    </source>
</evidence>